<evidence type="ECO:0000313" key="2">
    <source>
        <dbReference type="Proteomes" id="UP000031565"/>
    </source>
</evidence>
<dbReference type="EMBL" id="JTLV02000001">
    <property type="protein sequence ID" value="PQM32440.1"/>
    <property type="molecule type" value="Genomic_DNA"/>
</dbReference>
<sequence>MDETQHNAGCKHLTKIVSMCDITGNINVRCANCLYINWNTTLSNTPAIRNKLEELLFI</sequence>
<keyword evidence="2" id="KW-1185">Reference proteome</keyword>
<gene>
    <name evidence="1" type="ORF">SMSRO_SF023610</name>
</gene>
<evidence type="ECO:0000313" key="1">
    <source>
        <dbReference type="EMBL" id="PQM32440.1"/>
    </source>
</evidence>
<name>A0A2P6FG56_9MOLU</name>
<dbReference type="RefSeq" id="WP_159373279.1">
    <property type="nucleotide sequence ID" value="NZ_CM020866.1"/>
</dbReference>
<dbReference type="STRING" id="2138.SMSRO_v1c21520"/>
<accession>A0A2P6FG56</accession>
<dbReference type="Proteomes" id="UP000031565">
    <property type="component" value="Unassembled WGS sequence"/>
</dbReference>
<dbReference type="AlphaFoldDB" id="A0A2P6FG56"/>
<protein>
    <submittedName>
        <fullName evidence="1">Uncharacterized protein</fullName>
    </submittedName>
</protein>
<organism evidence="1 2">
    <name type="scientific">Spiroplasma poulsonii</name>
    <dbReference type="NCBI Taxonomy" id="2138"/>
    <lineage>
        <taxon>Bacteria</taxon>
        <taxon>Bacillati</taxon>
        <taxon>Mycoplasmatota</taxon>
        <taxon>Mollicutes</taxon>
        <taxon>Entomoplasmatales</taxon>
        <taxon>Spiroplasmataceae</taxon>
        <taxon>Spiroplasma</taxon>
    </lineage>
</organism>
<comment type="caution">
    <text evidence="1">The sequence shown here is derived from an EMBL/GenBank/DDBJ whole genome shotgun (WGS) entry which is preliminary data.</text>
</comment>
<proteinExistence type="predicted"/>
<reference evidence="1 2" key="1">
    <citation type="journal article" date="2015" name="MBio">
        <title>Genome sequence of the Drosophila melanogaster male-killing Spiroplasma strain MSRO endosymbiont.</title>
        <authorList>
            <person name="Paredes J.C."/>
            <person name="Herren J.K."/>
            <person name="Schupfer F."/>
            <person name="Marin R."/>
            <person name="Claverol S."/>
            <person name="Kuo C.H."/>
            <person name="Lemaitre B."/>
            <person name="Beven L."/>
        </authorList>
    </citation>
    <scope>NUCLEOTIDE SEQUENCE [LARGE SCALE GENOMIC DNA]</scope>
    <source>
        <strain evidence="1 2">MSRO</strain>
    </source>
</reference>